<dbReference type="PANTHER" id="PTHR34986:SF1">
    <property type="entry name" value="PROTEIN YIAL"/>
    <property type="match status" value="1"/>
</dbReference>
<dbReference type="EMBL" id="LSDK01000152">
    <property type="protein sequence ID" value="KXB72871.1"/>
    <property type="molecule type" value="Genomic_DNA"/>
</dbReference>
<dbReference type="Proteomes" id="UP000070224">
    <property type="component" value="Unassembled WGS sequence"/>
</dbReference>
<dbReference type="OrthoDB" id="9792756at2"/>
<keyword evidence="2" id="KW-1185">Reference proteome</keyword>
<dbReference type="InterPro" id="IPR004375">
    <property type="entry name" value="NanQ/TabA/YiaL"/>
</dbReference>
<comment type="caution">
    <text evidence="1">The sequence shown here is derived from an EMBL/GenBank/DDBJ whole genome shotgun (WGS) entry which is preliminary data.</text>
</comment>
<name>A0A134AYW9_9PORP</name>
<proteinExistence type="predicted"/>
<organism evidence="1 2">
    <name type="scientific">Porphyromonas somerae</name>
    <dbReference type="NCBI Taxonomy" id="322095"/>
    <lineage>
        <taxon>Bacteria</taxon>
        <taxon>Pseudomonadati</taxon>
        <taxon>Bacteroidota</taxon>
        <taxon>Bacteroidia</taxon>
        <taxon>Bacteroidales</taxon>
        <taxon>Porphyromonadaceae</taxon>
        <taxon>Porphyromonas</taxon>
    </lineage>
</organism>
<dbReference type="RefSeq" id="WP_060936177.1">
    <property type="nucleotide sequence ID" value="NZ_KQ960466.1"/>
</dbReference>
<protein>
    <submittedName>
        <fullName evidence="1">YhcH/YjgK/YiaL family protein</fullName>
    </submittedName>
</protein>
<dbReference type="SUPFAM" id="SSF51197">
    <property type="entry name" value="Clavaminate synthase-like"/>
    <property type="match status" value="1"/>
</dbReference>
<gene>
    <name evidence="1" type="ORF">HMPREF3185_02186</name>
</gene>
<accession>A0A134AYW9</accession>
<dbReference type="Pfam" id="PF04074">
    <property type="entry name" value="DUF386"/>
    <property type="match status" value="1"/>
</dbReference>
<dbReference type="PANTHER" id="PTHR34986">
    <property type="entry name" value="EVOLVED BETA-GALACTOSIDASE SUBUNIT BETA"/>
    <property type="match status" value="1"/>
</dbReference>
<dbReference type="Gene3D" id="2.60.120.370">
    <property type="entry name" value="YhcH/YjgK/YiaL"/>
    <property type="match status" value="1"/>
</dbReference>
<dbReference type="AlphaFoldDB" id="A0A134AYW9"/>
<dbReference type="InterPro" id="IPR037012">
    <property type="entry name" value="NanQ/TabA/YiaL_sf"/>
</dbReference>
<sequence length="149" mass="17287">MIHSTLDESARYESLHPRFKEVFDYIKSHDLRAMEPQRLELRGEELFINRIDAPSNPQDEQPIEAHESYIDIQVLLEGRERIGWLPRAKCLSPRAPYDESKDIIFYHDQPTSYVDLVPGDFVILFPEDGHAPFIGDGSPISKLIVKVRR</sequence>
<dbReference type="STRING" id="322095.HMPREF3185_02186"/>
<dbReference type="NCBIfam" id="TIGR00022">
    <property type="entry name" value="YhcH/YjgK/YiaL family protein"/>
    <property type="match status" value="1"/>
</dbReference>
<evidence type="ECO:0000313" key="2">
    <source>
        <dbReference type="Proteomes" id="UP000070224"/>
    </source>
</evidence>
<reference evidence="2" key="1">
    <citation type="submission" date="2016-01" db="EMBL/GenBank/DDBJ databases">
        <authorList>
            <person name="Mitreva M."/>
            <person name="Pepin K.H."/>
            <person name="Mihindukulasuriya K.A."/>
            <person name="Fulton R."/>
            <person name="Fronick C."/>
            <person name="O'Laughlin M."/>
            <person name="Miner T."/>
            <person name="Herter B."/>
            <person name="Rosa B.A."/>
            <person name="Cordes M."/>
            <person name="Tomlinson C."/>
            <person name="Wollam A."/>
            <person name="Palsikar V.B."/>
            <person name="Mardis E.R."/>
            <person name="Wilson R.K."/>
        </authorList>
    </citation>
    <scope>NUCLEOTIDE SEQUENCE [LARGE SCALE GENOMIC DNA]</scope>
    <source>
        <strain evidence="2">KA00683</strain>
    </source>
</reference>
<dbReference type="GO" id="GO:0005829">
    <property type="term" value="C:cytosol"/>
    <property type="evidence" value="ECO:0007669"/>
    <property type="project" value="TreeGrafter"/>
</dbReference>
<evidence type="ECO:0000313" key="1">
    <source>
        <dbReference type="EMBL" id="KXB72871.1"/>
    </source>
</evidence>
<dbReference type="PATRIC" id="fig|322095.3.peg.2164"/>